<organism evidence="1 2">
    <name type="scientific">Aristaeella hokkaidonensis</name>
    <dbReference type="NCBI Taxonomy" id="3046382"/>
    <lineage>
        <taxon>Bacteria</taxon>
        <taxon>Bacillati</taxon>
        <taxon>Bacillota</taxon>
        <taxon>Clostridia</taxon>
        <taxon>Eubacteriales</taxon>
        <taxon>Aristaeellaceae</taxon>
        <taxon>Aristaeella</taxon>
    </lineage>
</organism>
<proteinExistence type="predicted"/>
<dbReference type="EMBL" id="CP068393">
    <property type="protein sequence ID" value="QUC66010.1"/>
    <property type="molecule type" value="Genomic_DNA"/>
</dbReference>
<name>A0AC61MUL3_9FIRM</name>
<accession>A0AC61MUL3</accession>
<sequence length="179" mass="20717">MERMTGEQELVRLLKTGSADAFEQMITRWRSGAEAYACSLLHDSQAAEDAVQEAFSRLYAVRTDIDENRSFSAYLYTIVKRICIDELRKKKRFPDLPGELPDPPVPSAEAEYISHWDRLNRIHMLAELDETDRRLLTAFSLEGKTTKEIAGEMNMTDGQVRVRLHRIRRRIRKGMKDDA</sequence>
<evidence type="ECO:0000313" key="1">
    <source>
        <dbReference type="EMBL" id="QUC66010.1"/>
    </source>
</evidence>
<evidence type="ECO:0000313" key="2">
    <source>
        <dbReference type="Proteomes" id="UP000682782"/>
    </source>
</evidence>
<protein>
    <submittedName>
        <fullName evidence="1">Sigma-70 family RNA polymerase sigma factor</fullName>
    </submittedName>
</protein>
<gene>
    <name evidence="1" type="ORF">JYE49_08990</name>
</gene>
<keyword evidence="2" id="KW-1185">Reference proteome</keyword>
<dbReference type="Proteomes" id="UP000682782">
    <property type="component" value="Chromosome"/>
</dbReference>
<reference evidence="1" key="1">
    <citation type="submission" date="2021-01" db="EMBL/GenBank/DDBJ databases">
        <title>Complete genome sequence of Clostridiales bacterium R-7.</title>
        <authorList>
            <person name="Mahoney-Kurpe S.C."/>
            <person name="Palevich N."/>
            <person name="Koike S."/>
            <person name="Moon C.D."/>
            <person name="Attwood G.T."/>
        </authorList>
    </citation>
    <scope>NUCLEOTIDE SEQUENCE</scope>
    <source>
        <strain evidence="1">R-7</strain>
    </source>
</reference>